<protein>
    <recommendedName>
        <fullName evidence="3">beta-N-acetylhexosaminidase</fullName>
        <ecNumber evidence="3">3.2.1.52</ecNumber>
    </recommendedName>
</protein>
<feature type="domain" description="Glycoside hydrolase family 3 N-terminal" evidence="7">
    <location>
        <begin position="57"/>
        <end position="376"/>
    </location>
</feature>
<name>A0ABT4TMU6_9ACTN</name>
<dbReference type="EMBL" id="JAQFWP010000028">
    <property type="protein sequence ID" value="MDA2806021.1"/>
    <property type="molecule type" value="Genomic_DNA"/>
</dbReference>
<dbReference type="Pfam" id="PF01915">
    <property type="entry name" value="Glyco_hydro_3_C"/>
    <property type="match status" value="1"/>
</dbReference>
<dbReference type="Gene3D" id="3.20.20.300">
    <property type="entry name" value="Glycoside hydrolase, family 3, N-terminal domain"/>
    <property type="match status" value="1"/>
</dbReference>
<reference evidence="9" key="1">
    <citation type="submission" date="2023-01" db="EMBL/GenBank/DDBJ databases">
        <title>Draft genome sequence of Nocardiopsis sp. LSu2-4 isolated from halophytes.</title>
        <authorList>
            <person name="Duangmal K."/>
            <person name="Chantavorakit T."/>
        </authorList>
    </citation>
    <scope>NUCLEOTIDE SEQUENCE</scope>
    <source>
        <strain evidence="9">LSu2-4</strain>
    </source>
</reference>
<dbReference type="GO" id="GO:0016787">
    <property type="term" value="F:hydrolase activity"/>
    <property type="evidence" value="ECO:0007669"/>
    <property type="project" value="UniProtKB-KW"/>
</dbReference>
<evidence type="ECO:0000256" key="4">
    <source>
        <dbReference type="ARBA" id="ARBA00022801"/>
    </source>
</evidence>
<dbReference type="EC" id="3.2.1.52" evidence="3"/>
<keyword evidence="6" id="KW-0732">Signal</keyword>
<accession>A0ABT4TMU6</accession>
<comment type="similarity">
    <text evidence="2">Belongs to the glycosyl hydrolase 3 family.</text>
</comment>
<dbReference type="Gene3D" id="3.40.50.1700">
    <property type="entry name" value="Glycoside hydrolase family 3 C-terminal domain"/>
    <property type="match status" value="1"/>
</dbReference>
<evidence type="ECO:0000256" key="5">
    <source>
        <dbReference type="ARBA" id="ARBA00023295"/>
    </source>
</evidence>
<dbReference type="PANTHER" id="PTHR30480:SF13">
    <property type="entry name" value="BETA-HEXOSAMINIDASE"/>
    <property type="match status" value="1"/>
</dbReference>
<organism evidence="9 10">
    <name type="scientific">Nocardiopsis suaedae</name>
    <dbReference type="NCBI Taxonomy" id="3018444"/>
    <lineage>
        <taxon>Bacteria</taxon>
        <taxon>Bacillati</taxon>
        <taxon>Actinomycetota</taxon>
        <taxon>Actinomycetes</taxon>
        <taxon>Streptosporangiales</taxon>
        <taxon>Nocardiopsidaceae</taxon>
        <taxon>Nocardiopsis</taxon>
    </lineage>
</organism>
<keyword evidence="4 9" id="KW-0378">Hydrolase</keyword>
<evidence type="ECO:0000256" key="2">
    <source>
        <dbReference type="ARBA" id="ARBA00005336"/>
    </source>
</evidence>
<evidence type="ECO:0000259" key="7">
    <source>
        <dbReference type="Pfam" id="PF00933"/>
    </source>
</evidence>
<dbReference type="Pfam" id="PF00933">
    <property type="entry name" value="Glyco_hydro_3"/>
    <property type="match status" value="1"/>
</dbReference>
<comment type="caution">
    <text evidence="9">The sequence shown here is derived from an EMBL/GenBank/DDBJ whole genome shotgun (WGS) entry which is preliminary data.</text>
</comment>
<dbReference type="InterPro" id="IPR036881">
    <property type="entry name" value="Glyco_hydro_3_C_sf"/>
</dbReference>
<keyword evidence="10" id="KW-1185">Reference proteome</keyword>
<feature type="signal peptide" evidence="6">
    <location>
        <begin position="1"/>
        <end position="25"/>
    </location>
</feature>
<feature type="chain" id="PRO_5047451835" description="beta-N-acetylhexosaminidase" evidence="6">
    <location>
        <begin position="26"/>
        <end position="555"/>
    </location>
</feature>
<dbReference type="SUPFAM" id="SSF52279">
    <property type="entry name" value="Beta-D-glucan exohydrolase, C-terminal domain"/>
    <property type="match status" value="1"/>
</dbReference>
<dbReference type="SUPFAM" id="SSF51445">
    <property type="entry name" value="(Trans)glycosidases"/>
    <property type="match status" value="1"/>
</dbReference>
<evidence type="ECO:0000313" key="9">
    <source>
        <dbReference type="EMBL" id="MDA2806021.1"/>
    </source>
</evidence>
<dbReference type="InterPro" id="IPR017853">
    <property type="entry name" value="GH"/>
</dbReference>
<evidence type="ECO:0000259" key="8">
    <source>
        <dbReference type="Pfam" id="PF01915"/>
    </source>
</evidence>
<dbReference type="PRINTS" id="PR00133">
    <property type="entry name" value="GLHYDRLASE3"/>
</dbReference>
<dbReference type="InterPro" id="IPR050226">
    <property type="entry name" value="NagZ_Beta-hexosaminidase"/>
</dbReference>
<evidence type="ECO:0000256" key="3">
    <source>
        <dbReference type="ARBA" id="ARBA00012663"/>
    </source>
</evidence>
<dbReference type="InterPro" id="IPR002772">
    <property type="entry name" value="Glyco_hydro_3_C"/>
</dbReference>
<dbReference type="PANTHER" id="PTHR30480">
    <property type="entry name" value="BETA-HEXOSAMINIDASE-RELATED"/>
    <property type="match status" value="1"/>
</dbReference>
<keyword evidence="5" id="KW-0326">Glycosidase</keyword>
<comment type="catalytic activity">
    <reaction evidence="1">
        <text>Hydrolysis of terminal non-reducing N-acetyl-D-hexosamine residues in N-acetyl-beta-D-hexosaminides.</text>
        <dbReference type="EC" id="3.2.1.52"/>
    </reaction>
</comment>
<feature type="domain" description="Glycoside hydrolase family 3 C-terminal" evidence="8">
    <location>
        <begin position="417"/>
        <end position="547"/>
    </location>
</feature>
<evidence type="ECO:0000256" key="6">
    <source>
        <dbReference type="SAM" id="SignalP"/>
    </source>
</evidence>
<dbReference type="PROSITE" id="PS51257">
    <property type="entry name" value="PROKAR_LIPOPROTEIN"/>
    <property type="match status" value="1"/>
</dbReference>
<evidence type="ECO:0000313" key="10">
    <source>
        <dbReference type="Proteomes" id="UP001165685"/>
    </source>
</evidence>
<evidence type="ECO:0000256" key="1">
    <source>
        <dbReference type="ARBA" id="ARBA00001231"/>
    </source>
</evidence>
<dbReference type="InterPro" id="IPR001764">
    <property type="entry name" value="Glyco_hydro_3_N"/>
</dbReference>
<dbReference type="RefSeq" id="WP_270678665.1">
    <property type="nucleotide sequence ID" value="NZ_JAQFWP010000028.1"/>
</dbReference>
<sequence>MSALRRLAPLGAGLLLLTTACTSGADGPGGGDGGSGPPATDAEAAERAEAVLGEMSLDDKVGQLLVLNAAGTTPDENAQAIADYRPGGLIYFPENLGSPAEIAELSNGLQETAAGEGAGVPLMLGVDQEQGMVARLEEGTRFPDAMAVGATRDTGQAEALASATAAELSAVGINLDYAPVADVNTDADNPVIGIRSFGADPGLVGRMASAEAGAFADGGVVPVVKHFPGHGDTGTDSHTGLPVIEKDRADWERDDLPPFAEAVDAGVDAIMTAHVVMPALDDSGEPATLSPEVIDGVLRDELGYDGVVTTDALNMEGVRQTHDDGEVAVRAVEAGADQLLMPPDPEAAFAAVRSAVDEGRIGEDRLDASVRRILELKAKRGILDAEPVDPDAAAEVFSSDDTAAAAQGLADASVTMLRNEGGALPVDEGARVAVQGVGAEEISAALEDLGVRTTGTASGADLVVVGTNGARGDAEQRRAVEQAASGGAPVAVVAQGTPYDLQALPDVDAYLAVYSSVPVSRTAAARAVAGEVDPKGELPVPIPETGMEYGDGLSY</sequence>
<proteinExistence type="inferred from homology"/>
<dbReference type="InterPro" id="IPR036962">
    <property type="entry name" value="Glyco_hydro_3_N_sf"/>
</dbReference>
<gene>
    <name evidence="9" type="ORF">O4U47_16010</name>
</gene>
<dbReference type="Proteomes" id="UP001165685">
    <property type="component" value="Unassembled WGS sequence"/>
</dbReference>